<dbReference type="EMBL" id="AP021857">
    <property type="protein sequence ID" value="BBO20116.1"/>
    <property type="molecule type" value="Genomic_DNA"/>
</dbReference>
<accession>A0A809RV96</accession>
<dbReference type="CDD" id="cd00293">
    <property type="entry name" value="USP-like"/>
    <property type="match status" value="1"/>
</dbReference>
<dbReference type="Pfam" id="PF00582">
    <property type="entry name" value="Usp"/>
    <property type="match status" value="1"/>
</dbReference>
<evidence type="ECO:0000313" key="3">
    <source>
        <dbReference type="Proteomes" id="UP000662914"/>
    </source>
</evidence>
<dbReference type="InterPro" id="IPR006016">
    <property type="entry name" value="UspA"/>
</dbReference>
<dbReference type="SUPFAM" id="SSF52402">
    <property type="entry name" value="Adenine nucleotide alpha hydrolases-like"/>
    <property type="match status" value="1"/>
</dbReference>
<dbReference type="Gene3D" id="3.40.50.620">
    <property type="entry name" value="HUPs"/>
    <property type="match status" value="1"/>
</dbReference>
<sequence>MPAYKRILALVDIGRNGEAVVRQAARLAASCHAELAVAGIVDYAPGFECDHVPFRTPQQMRMAIVRDVTGKLDEMVRRIGCRAEVIVAADSERQAVADLSRSWRPDLVLVGSHAPHGLLEADSGNPGFDVLAVRVGKRGLAGRFVQALAAAI</sequence>
<gene>
    <name evidence="2" type="ORF">DSYM_08150</name>
</gene>
<dbReference type="AlphaFoldDB" id="A0A809RV96"/>
<protein>
    <recommendedName>
        <fullName evidence="1">UspA domain-containing protein</fullName>
    </recommendedName>
</protein>
<dbReference type="InterPro" id="IPR014729">
    <property type="entry name" value="Rossmann-like_a/b/a_fold"/>
</dbReference>
<organism evidence="2 3">
    <name type="scientific">Candidatus Desulfobacillus denitrificans</name>
    <dbReference type="NCBI Taxonomy" id="2608985"/>
    <lineage>
        <taxon>Bacteria</taxon>
        <taxon>Pseudomonadati</taxon>
        <taxon>Pseudomonadota</taxon>
        <taxon>Betaproteobacteria</taxon>
        <taxon>Candidatus Desulfobacillus</taxon>
    </lineage>
</organism>
<reference evidence="2" key="1">
    <citation type="journal article" name="DNA Res.">
        <title>The physiological potential of anammox bacteria as revealed by their core genome structure.</title>
        <authorList>
            <person name="Okubo T."/>
            <person name="Toyoda A."/>
            <person name="Fukuhara K."/>
            <person name="Uchiyama I."/>
            <person name="Harigaya Y."/>
            <person name="Kuroiwa M."/>
            <person name="Suzuki T."/>
            <person name="Murakami Y."/>
            <person name="Suwa Y."/>
            <person name="Takami H."/>
        </authorList>
    </citation>
    <scope>NUCLEOTIDE SEQUENCE</scope>
    <source>
        <strain evidence="2">317325-3</strain>
    </source>
</reference>
<name>A0A809RV96_9PROT</name>
<feature type="domain" description="UspA" evidence="1">
    <location>
        <begin position="4"/>
        <end position="119"/>
    </location>
</feature>
<dbReference type="Proteomes" id="UP000662914">
    <property type="component" value="Chromosome"/>
</dbReference>
<dbReference type="KEGG" id="ddz:DSYM_08150"/>
<evidence type="ECO:0000313" key="2">
    <source>
        <dbReference type="EMBL" id="BBO20116.1"/>
    </source>
</evidence>
<evidence type="ECO:0000259" key="1">
    <source>
        <dbReference type="Pfam" id="PF00582"/>
    </source>
</evidence>
<proteinExistence type="predicted"/>